<keyword evidence="3" id="KW-0949">S-adenosyl-L-methionine</keyword>
<dbReference type="InterPro" id="IPR029063">
    <property type="entry name" value="SAM-dependent_MTases_sf"/>
</dbReference>
<dbReference type="AlphaFoldDB" id="A0A2G7FN49"/>
<protein>
    <recommendedName>
        <fullName evidence="7">Methyltransferase type 11 domain-containing protein</fullName>
    </recommendedName>
</protein>
<keyword evidence="6" id="KW-1185">Reference proteome</keyword>
<proteinExistence type="inferred from homology"/>
<sequence length="330" mass="37672">MSAYQPKRRQYMENLLTSFAPTLAIYNTPLLRTFIAFHCSHRQPSAMESPNNKPMAFYQKDVESINADAQSLLERYSGLPPAEVIPHVLSLRDKAFKVYHYPCIGQMRFLAFNFPRMPFYHRVVDRLRADPSTTFLDAGCCFGQEIRYLVDQGIPGKQLFGCDLEQVFIDLGYKLFRDKDRLEATFVTGDLTANDPAFAGSPLSQTLSGKIDIIFASSLLHLWDYDTQVRVAIRLVQLCRDRPGVMITGRQLGSRLGGHYPMHGVDDNALHYRHNVESLKGFWRDVEIATQTRWKLEASFFVDEAAEQTRKAVPDIDSNATMICWSVTRD</sequence>
<keyword evidence="2" id="KW-0808">Transferase</keyword>
<comment type="pathway">
    <text evidence="1">Secondary metabolite biosynthesis.</text>
</comment>
<dbReference type="InterPro" id="IPR051654">
    <property type="entry name" value="Meroterpenoid_MTases"/>
</dbReference>
<evidence type="ECO:0000313" key="6">
    <source>
        <dbReference type="Proteomes" id="UP000231358"/>
    </source>
</evidence>
<accession>A0A2G7FN49</accession>
<gene>
    <name evidence="5" type="ORF">AARAC_002274</name>
</gene>
<evidence type="ECO:0000256" key="3">
    <source>
        <dbReference type="ARBA" id="ARBA00022691"/>
    </source>
</evidence>
<dbReference type="EMBL" id="NEXV01000532">
    <property type="protein sequence ID" value="PIG81983.1"/>
    <property type="molecule type" value="Genomic_DNA"/>
</dbReference>
<dbReference type="STRING" id="656916.A0A2G7FN49"/>
<comment type="similarity">
    <text evidence="4">Belongs to the class I-like SAM-binding methyltransferase superfamily.</text>
</comment>
<dbReference type="PANTHER" id="PTHR35897">
    <property type="entry name" value="METHYLTRANSFERASE AUSD"/>
    <property type="match status" value="1"/>
</dbReference>
<comment type="caution">
    <text evidence="5">The sequence shown here is derived from an EMBL/GenBank/DDBJ whole genome shotgun (WGS) entry which is preliminary data.</text>
</comment>
<evidence type="ECO:0000256" key="1">
    <source>
        <dbReference type="ARBA" id="ARBA00005179"/>
    </source>
</evidence>
<evidence type="ECO:0008006" key="7">
    <source>
        <dbReference type="Google" id="ProtNLM"/>
    </source>
</evidence>
<dbReference type="SUPFAM" id="SSF53335">
    <property type="entry name" value="S-adenosyl-L-methionine-dependent methyltransferases"/>
    <property type="match status" value="1"/>
</dbReference>
<dbReference type="PANTHER" id="PTHR35897:SF1">
    <property type="entry name" value="METHYLTRANSFERASE AUSD"/>
    <property type="match status" value="1"/>
</dbReference>
<evidence type="ECO:0000256" key="4">
    <source>
        <dbReference type="ARBA" id="ARBA00038314"/>
    </source>
</evidence>
<evidence type="ECO:0000313" key="5">
    <source>
        <dbReference type="EMBL" id="PIG81983.1"/>
    </source>
</evidence>
<dbReference type="Proteomes" id="UP000231358">
    <property type="component" value="Unassembled WGS sequence"/>
</dbReference>
<dbReference type="GO" id="GO:0016740">
    <property type="term" value="F:transferase activity"/>
    <property type="evidence" value="ECO:0007669"/>
    <property type="project" value="UniProtKB-KW"/>
</dbReference>
<name>A0A2G7FN49_9EURO</name>
<evidence type="ECO:0000256" key="2">
    <source>
        <dbReference type="ARBA" id="ARBA00022679"/>
    </source>
</evidence>
<organism evidence="5 6">
    <name type="scientific">Aspergillus arachidicola</name>
    <dbReference type="NCBI Taxonomy" id="656916"/>
    <lineage>
        <taxon>Eukaryota</taxon>
        <taxon>Fungi</taxon>
        <taxon>Dikarya</taxon>
        <taxon>Ascomycota</taxon>
        <taxon>Pezizomycotina</taxon>
        <taxon>Eurotiomycetes</taxon>
        <taxon>Eurotiomycetidae</taxon>
        <taxon>Eurotiales</taxon>
        <taxon>Aspergillaceae</taxon>
        <taxon>Aspergillus</taxon>
        <taxon>Aspergillus subgen. Circumdati</taxon>
    </lineage>
</organism>
<dbReference type="Gene3D" id="3.40.50.150">
    <property type="entry name" value="Vaccinia Virus protein VP39"/>
    <property type="match status" value="1"/>
</dbReference>
<reference evidence="5 6" key="1">
    <citation type="submission" date="2017-05" db="EMBL/GenBank/DDBJ databases">
        <title>Genome sequence for an aflatoxigenic pathogen of Argentinian peanut, Aspergillus arachidicola.</title>
        <authorList>
            <person name="Moore G."/>
            <person name="Beltz S.B."/>
            <person name="Mack B.M."/>
        </authorList>
    </citation>
    <scope>NUCLEOTIDE SEQUENCE [LARGE SCALE GENOMIC DNA]</scope>
    <source>
        <strain evidence="5 6">CBS 117610</strain>
    </source>
</reference>